<dbReference type="AlphaFoldDB" id="Q39773"/>
<proteinExistence type="predicted"/>
<dbReference type="InterPro" id="IPR010778">
    <property type="entry name" value="DUF1368"/>
</dbReference>
<protein>
    <submittedName>
        <fullName evidence="1">Red alga Gracilaria chilensis plasmid GC2 DNA sequence</fullName>
    </submittedName>
</protein>
<dbReference type="EMBL" id="X51317">
    <property type="protein sequence ID" value="CAA35700.1"/>
    <property type="molecule type" value="Genomic_DNA"/>
</dbReference>
<name>Q39773_AGACH</name>
<dbReference type="Pfam" id="PF07112">
    <property type="entry name" value="DUF1368"/>
    <property type="match status" value="1"/>
</dbReference>
<organism evidence="1">
    <name type="scientific">Agarophyton chilense</name>
    <name type="common">Red seaweed</name>
    <name type="synonym">Gracilaria chilensis</name>
    <dbReference type="NCBI Taxonomy" id="2510777"/>
    <lineage>
        <taxon>Eukaryota</taxon>
        <taxon>Rhodophyta</taxon>
        <taxon>Florideophyceae</taxon>
        <taxon>Rhodymeniophycidae</taxon>
        <taxon>Gracilariales</taxon>
        <taxon>Gracilariaceae</taxon>
        <taxon>Agarophyton</taxon>
    </lineage>
</organism>
<dbReference type="PIR" id="S11961">
    <property type="entry name" value="S11961"/>
</dbReference>
<sequence>MSNHYINSEIKRILDNLVKSSYSKQYFLYKSENIVLSQSSSEDDWNYCLLILKFVNPKDSIKIISSILEFFLRSDRHRDKFDEHFSYLNTTIAKAIVSSSHLEILGCLYSQNSANSIQSVSSYFNRNNITISCKINNVLKISNFLSIFYLHTPSYSDSVLDYEFNYSFNSNVSVKISMLGGLLNHFDLMVFLSILYAHKLDTILYPDNVVDINFSNISFMLSDNGRNRFKYLNSLEKLSKVHLHSFSSSKESLLSTFLGPSGCAYSFSGTLLSFEQISTKSLTNMRVYLSEPILKMLTLKNNYSIVNWLSFSSISSYQIRLLYFYFCLHVKVSRYFQTFLVDRIVNDLYISASGQSSIRSRKFRIRRMLQSIYDSQQNIIDFDFQLIFSSCSSKRFIQSIKVRRSKVVLIN</sequence>
<evidence type="ECO:0000313" key="1">
    <source>
        <dbReference type="EMBL" id="CAA35700.1"/>
    </source>
</evidence>
<accession>Q39773</accession>
<reference evidence="1" key="1">
    <citation type="journal article" date="1990" name="Plant Mol. Biol.">
        <title>The DNA sequence and structural organization of the GC2 plasmid from the red alga Gracilaria chilensis.</title>
        <authorList>
            <person name="Villemur R."/>
        </authorList>
    </citation>
    <scope>NUCLEOTIDE SEQUENCE</scope>
</reference>